<protein>
    <submittedName>
        <fullName evidence="2">Uncharacterized protein</fullName>
    </submittedName>
</protein>
<accession>A0A7X0HFT7</accession>
<name>A0A7X0HFT7_9ACTN</name>
<organism evidence="2 3">
    <name type="scientific">Streptomyces candidus</name>
    <dbReference type="NCBI Taxonomy" id="67283"/>
    <lineage>
        <taxon>Bacteria</taxon>
        <taxon>Bacillati</taxon>
        <taxon>Actinomycetota</taxon>
        <taxon>Actinomycetes</taxon>
        <taxon>Kitasatosporales</taxon>
        <taxon>Streptomycetaceae</taxon>
        <taxon>Streptomyces</taxon>
    </lineage>
</organism>
<sequence>MYARPTATSRATSTPLAPARRYAQEPADAIAAASRAAAAMRIRSLPGAVRGFVSCCLSTAHTVGHGP</sequence>
<reference evidence="2 3" key="1">
    <citation type="submission" date="2020-08" db="EMBL/GenBank/DDBJ databases">
        <title>Genomic Encyclopedia of Type Strains, Phase IV (KMG-IV): sequencing the most valuable type-strain genomes for metagenomic binning, comparative biology and taxonomic classification.</title>
        <authorList>
            <person name="Goeker M."/>
        </authorList>
    </citation>
    <scope>NUCLEOTIDE SEQUENCE [LARGE SCALE GENOMIC DNA]</scope>
    <source>
        <strain evidence="2 3">DSM 40141</strain>
    </source>
</reference>
<dbReference type="AlphaFoldDB" id="A0A7X0HFT7"/>
<comment type="caution">
    <text evidence="2">The sequence shown here is derived from an EMBL/GenBank/DDBJ whole genome shotgun (WGS) entry which is preliminary data.</text>
</comment>
<evidence type="ECO:0000313" key="2">
    <source>
        <dbReference type="EMBL" id="MBB6436736.1"/>
    </source>
</evidence>
<dbReference type="EMBL" id="JACHEM010000007">
    <property type="protein sequence ID" value="MBB6436736.1"/>
    <property type="molecule type" value="Genomic_DNA"/>
</dbReference>
<feature type="region of interest" description="Disordered" evidence="1">
    <location>
        <begin position="1"/>
        <end position="20"/>
    </location>
</feature>
<evidence type="ECO:0000256" key="1">
    <source>
        <dbReference type="SAM" id="MobiDB-lite"/>
    </source>
</evidence>
<gene>
    <name evidence="2" type="ORF">HNQ79_003209</name>
</gene>
<feature type="compositionally biased region" description="Low complexity" evidence="1">
    <location>
        <begin position="1"/>
        <end position="19"/>
    </location>
</feature>
<dbReference type="Proteomes" id="UP000540423">
    <property type="component" value="Unassembled WGS sequence"/>
</dbReference>
<evidence type="ECO:0000313" key="3">
    <source>
        <dbReference type="Proteomes" id="UP000540423"/>
    </source>
</evidence>
<proteinExistence type="predicted"/>
<keyword evidence="3" id="KW-1185">Reference proteome</keyword>